<proteinExistence type="predicted"/>
<accession>X7FBW9</accession>
<evidence type="ECO:0000313" key="1">
    <source>
        <dbReference type="EMBL" id="ETX30243.1"/>
    </source>
</evidence>
<sequence>MYPILQELRVIAGKAAADETLAVLLVMDDVANDPAEPHGIVGTITGDTFTQRGAEPAIALVDIEFLRDAGDGVMALGDAGEVRIYDGDTVIAEQIPVEDAKFRALRRLGDTFVAVGLLLEAWRRGPDGTWEAFGPDAAMRAELGATRFEKLDGYSAREIYVAGDNGIIWHYDGTEWTPIQCATNVTFLSVHCGRDGRVYVGGQHATLAIGRGRDFEIVTSNPELAHLWGVAEIDGIVFGALDRALVYLNDEDAFVPDHGAMELGTSFYDLARAGPALWSFGMKDVMVFEDGTWSRIDEIGVA</sequence>
<keyword evidence="2" id="KW-1185">Reference proteome</keyword>
<name>X7FBW9_9RHOB</name>
<dbReference type="RefSeq" id="WP_043766567.1">
    <property type="nucleotide sequence ID" value="NZ_JAME01000004.1"/>
</dbReference>
<dbReference type="OrthoDB" id="7806791at2"/>
<gene>
    <name evidence="1" type="ORF">RISW2_15525</name>
</gene>
<dbReference type="EMBL" id="JAME01000004">
    <property type="protein sequence ID" value="ETX30243.1"/>
    <property type="molecule type" value="Genomic_DNA"/>
</dbReference>
<evidence type="ECO:0008006" key="3">
    <source>
        <dbReference type="Google" id="ProtNLM"/>
    </source>
</evidence>
<comment type="caution">
    <text evidence="1">The sequence shown here is derived from an EMBL/GenBank/DDBJ whole genome shotgun (WGS) entry which is preliminary data.</text>
</comment>
<evidence type="ECO:0000313" key="2">
    <source>
        <dbReference type="Proteomes" id="UP000023430"/>
    </source>
</evidence>
<protein>
    <recommendedName>
        <fullName evidence="3">Glutamine cyclotransferase</fullName>
    </recommendedName>
</protein>
<reference evidence="1 2" key="1">
    <citation type="submission" date="2014-01" db="EMBL/GenBank/DDBJ databases">
        <title>Roseivivax isoporae LMG 25204 Genome Sequencing.</title>
        <authorList>
            <person name="Lai Q."/>
            <person name="Li G."/>
            <person name="Shao Z."/>
        </authorList>
    </citation>
    <scope>NUCLEOTIDE SEQUENCE [LARGE SCALE GENOMIC DNA]</scope>
    <source>
        <strain evidence="1 2">LMG 25204</strain>
    </source>
</reference>
<organism evidence="1 2">
    <name type="scientific">Roseivivax isoporae LMG 25204</name>
    <dbReference type="NCBI Taxonomy" id="1449351"/>
    <lineage>
        <taxon>Bacteria</taxon>
        <taxon>Pseudomonadati</taxon>
        <taxon>Pseudomonadota</taxon>
        <taxon>Alphaproteobacteria</taxon>
        <taxon>Rhodobacterales</taxon>
        <taxon>Roseobacteraceae</taxon>
        <taxon>Roseivivax</taxon>
    </lineage>
</organism>
<dbReference type="STRING" id="1449351.RISW2_15525"/>
<dbReference type="eggNOG" id="ENOG502ZC4B">
    <property type="taxonomic scope" value="Bacteria"/>
</dbReference>
<dbReference type="Proteomes" id="UP000023430">
    <property type="component" value="Unassembled WGS sequence"/>
</dbReference>
<dbReference type="AlphaFoldDB" id="X7FBW9"/>